<dbReference type="Proteomes" id="UP000051096">
    <property type="component" value="Unassembled WGS sequence"/>
</dbReference>
<dbReference type="EMBL" id="LJUO01000240">
    <property type="protein sequence ID" value="KPK67106.1"/>
    <property type="molecule type" value="Genomic_DNA"/>
</dbReference>
<evidence type="ECO:0000313" key="2">
    <source>
        <dbReference type="EMBL" id="KPK67106.1"/>
    </source>
</evidence>
<name>A0A0S8G3H1_UNCW3</name>
<dbReference type="AlphaFoldDB" id="A0A0S8G3H1"/>
<keyword evidence="1" id="KW-1133">Transmembrane helix</keyword>
<evidence type="ECO:0000256" key="1">
    <source>
        <dbReference type="SAM" id="Phobius"/>
    </source>
</evidence>
<organism evidence="2 3">
    <name type="scientific">candidate division WOR_3 bacterium SM23_60</name>
    <dbReference type="NCBI Taxonomy" id="1703780"/>
    <lineage>
        <taxon>Bacteria</taxon>
        <taxon>Bacteria division WOR-3</taxon>
    </lineage>
</organism>
<evidence type="ECO:0008006" key="4">
    <source>
        <dbReference type="Google" id="ProtNLM"/>
    </source>
</evidence>
<gene>
    <name evidence="2" type="ORF">AMJ87_13940</name>
</gene>
<dbReference type="Pfam" id="PF11276">
    <property type="entry name" value="DUF3078"/>
    <property type="match status" value="1"/>
</dbReference>
<keyword evidence="1" id="KW-0472">Membrane</keyword>
<keyword evidence="1" id="KW-0812">Transmembrane</keyword>
<protein>
    <recommendedName>
        <fullName evidence="4">DUF3078 domain-containing protein</fullName>
    </recommendedName>
</protein>
<comment type="caution">
    <text evidence="2">The sequence shown here is derived from an EMBL/GenBank/DDBJ whole genome shotgun (WGS) entry which is preliminary data.</text>
</comment>
<sequence>MTVVLDSQCIWGDVMKQKMSILFSLLIIFVVPLCSEPWLATIDANLTLTQNVYSNNWAGSESGSISWAASMNSRAEKQLSSRLHNKNELRLAYGQTYNQDAETNEWSDANTSTDLIDFESIVRLTLGAFVDPYASGRIETQFVDETDPDNDRWINPVLFTESIGAAKVFLKDDVRELTSRFGVAVRQNVNRDVLDTLTLLRKTQTTNDAGLIFYTDFTTPIAEERLTYTSKLSVFKAFYSSESSTREGLPNEDYWKHPDINWENTLVACITSLVVVNLYVQLLYDKEIDTGVRFKETLGLGLTYKLP</sequence>
<evidence type="ECO:0000313" key="3">
    <source>
        <dbReference type="Proteomes" id="UP000051096"/>
    </source>
</evidence>
<feature type="transmembrane region" description="Helical" evidence="1">
    <location>
        <begin position="21"/>
        <end position="40"/>
    </location>
</feature>
<proteinExistence type="predicted"/>
<reference evidence="2 3" key="1">
    <citation type="journal article" date="2015" name="Microbiome">
        <title>Genomic resolution of linkages in carbon, nitrogen, and sulfur cycling among widespread estuary sediment bacteria.</title>
        <authorList>
            <person name="Baker B.J."/>
            <person name="Lazar C.S."/>
            <person name="Teske A.P."/>
            <person name="Dick G.J."/>
        </authorList>
    </citation>
    <scope>NUCLEOTIDE SEQUENCE [LARGE SCALE GENOMIC DNA]</scope>
    <source>
        <strain evidence="2">SM23_60</strain>
    </source>
</reference>
<accession>A0A0S8G3H1</accession>
<dbReference type="InterPro" id="IPR021428">
    <property type="entry name" value="DUF3078"/>
</dbReference>